<dbReference type="Gene3D" id="3.20.20.80">
    <property type="entry name" value="Glycosidases"/>
    <property type="match status" value="1"/>
</dbReference>
<dbReference type="Gene3D" id="2.60.40.1180">
    <property type="entry name" value="Golgi alpha-mannosidase II"/>
    <property type="match status" value="1"/>
</dbReference>
<comment type="caution">
    <text evidence="6">The sequence shown here is derived from an EMBL/GenBank/DDBJ whole genome shotgun (WGS) entry which is preliminary data.</text>
</comment>
<protein>
    <recommendedName>
        <fullName evidence="5">Glycosyl hydrolase family 30 TIM-barrel domain-containing protein</fullName>
    </recommendedName>
</protein>
<dbReference type="Pfam" id="PF02055">
    <property type="entry name" value="Glyco_hydro_30"/>
    <property type="match status" value="1"/>
</dbReference>
<evidence type="ECO:0000256" key="4">
    <source>
        <dbReference type="RuleBase" id="RU361188"/>
    </source>
</evidence>
<proteinExistence type="inferred from homology"/>
<dbReference type="InterPro" id="IPR017853">
    <property type="entry name" value="GH"/>
</dbReference>
<dbReference type="PANTHER" id="PTHR11069:SF23">
    <property type="entry name" value="LYSOSOMAL ACID GLUCOSYLCERAMIDASE"/>
    <property type="match status" value="1"/>
</dbReference>
<dbReference type="GO" id="GO:0004348">
    <property type="term" value="F:glucosylceramidase activity"/>
    <property type="evidence" value="ECO:0007669"/>
    <property type="project" value="InterPro"/>
</dbReference>
<dbReference type="InterPro" id="IPR033453">
    <property type="entry name" value="Glyco_hydro_30_TIM-barrel"/>
</dbReference>
<evidence type="ECO:0000256" key="3">
    <source>
        <dbReference type="ARBA" id="ARBA00022801"/>
    </source>
</evidence>
<dbReference type="SUPFAM" id="SSF51445">
    <property type="entry name" value="(Trans)glycosidases"/>
    <property type="match status" value="1"/>
</dbReference>
<gene>
    <name evidence="6" type="ORF">H9717_12620</name>
</gene>
<dbReference type="Proteomes" id="UP000886858">
    <property type="component" value="Unassembled WGS sequence"/>
</dbReference>
<reference evidence="6" key="2">
    <citation type="submission" date="2021-04" db="EMBL/GenBank/DDBJ databases">
        <authorList>
            <person name="Gilroy R."/>
        </authorList>
    </citation>
    <scope>NUCLEOTIDE SEQUENCE</scope>
    <source>
        <strain evidence="6">CHK179-7159</strain>
    </source>
</reference>
<sequence>MSGIQFFTDKNHTMTRQEIFPASFIAGAMTLEISEKPVNSGFMGCGAAITGASCYELNQMDEKERTELLGKIYSKEGLNLSVGRLSIGSSDYSAELYSYDEEPFDTQLKHFSIERDREYIIPMIKEILKVRPDLFLYASPWSPPGWMKTGGQMCGGYMRQEFVECYAEYMVKYIRAYAEEGIVIRAVTPQNEPETYQFSRMPACIWHPEIEAQFIKALRRKLIENAMDVEIWMYDHSFTGTERVLWTLRNTEGLSEACDGVAFHYYDGAIEETMKVREEYPELKLHFTEGGPRLYDHYDNDWCKWGIMASKALNYGYQSFTGWNLMLNECGGPNIGPFFCGGLVTRNRVADTLEYSGQYKAYQHIAPYVTPESEIYSVRPDGYYGGNMFQYPRLGRGVEGFMADNGEAGRALVLINPNEGKVQSQFRLDGRWWYAELLPESISTILL</sequence>
<dbReference type="InterPro" id="IPR001139">
    <property type="entry name" value="Glyco_hydro_30"/>
</dbReference>
<dbReference type="InterPro" id="IPR013780">
    <property type="entry name" value="Glyco_hydro_b"/>
</dbReference>
<keyword evidence="2" id="KW-0732">Signal</keyword>
<accession>A0A9D2I7Z0</accession>
<dbReference type="EMBL" id="DWYY01000134">
    <property type="protein sequence ID" value="HJA93932.1"/>
    <property type="molecule type" value="Genomic_DNA"/>
</dbReference>
<feature type="domain" description="Glycosyl hydrolase family 30 TIM-barrel" evidence="5">
    <location>
        <begin position="44"/>
        <end position="335"/>
    </location>
</feature>
<dbReference type="PANTHER" id="PTHR11069">
    <property type="entry name" value="GLUCOSYLCERAMIDASE"/>
    <property type="match status" value="1"/>
</dbReference>
<dbReference type="PRINTS" id="PR00843">
    <property type="entry name" value="GLHYDRLASE30"/>
</dbReference>
<organism evidence="6 7">
    <name type="scientific">Candidatus Eisenbergiella merdipullorum</name>
    <dbReference type="NCBI Taxonomy" id="2838553"/>
    <lineage>
        <taxon>Bacteria</taxon>
        <taxon>Bacillati</taxon>
        <taxon>Bacillota</taxon>
        <taxon>Clostridia</taxon>
        <taxon>Lachnospirales</taxon>
        <taxon>Lachnospiraceae</taxon>
        <taxon>Eisenbergiella</taxon>
    </lineage>
</organism>
<name>A0A9D2I7Z0_9FIRM</name>
<comment type="similarity">
    <text evidence="1 4">Belongs to the glycosyl hydrolase 30 family.</text>
</comment>
<evidence type="ECO:0000256" key="1">
    <source>
        <dbReference type="ARBA" id="ARBA00005382"/>
    </source>
</evidence>
<evidence type="ECO:0000256" key="2">
    <source>
        <dbReference type="ARBA" id="ARBA00022729"/>
    </source>
</evidence>
<keyword evidence="4" id="KW-0326">Glycosidase</keyword>
<evidence type="ECO:0000313" key="6">
    <source>
        <dbReference type="EMBL" id="HJA93932.1"/>
    </source>
</evidence>
<dbReference type="AlphaFoldDB" id="A0A9D2I7Z0"/>
<keyword evidence="3 4" id="KW-0378">Hydrolase</keyword>
<reference evidence="6" key="1">
    <citation type="journal article" date="2021" name="PeerJ">
        <title>Extensive microbial diversity within the chicken gut microbiome revealed by metagenomics and culture.</title>
        <authorList>
            <person name="Gilroy R."/>
            <person name="Ravi A."/>
            <person name="Getino M."/>
            <person name="Pursley I."/>
            <person name="Horton D.L."/>
            <person name="Alikhan N.F."/>
            <person name="Baker D."/>
            <person name="Gharbi K."/>
            <person name="Hall N."/>
            <person name="Watson M."/>
            <person name="Adriaenssens E.M."/>
            <person name="Foster-Nyarko E."/>
            <person name="Jarju S."/>
            <person name="Secka A."/>
            <person name="Antonio M."/>
            <person name="Oren A."/>
            <person name="Chaudhuri R.R."/>
            <person name="La Ragione R."/>
            <person name="Hildebrand F."/>
            <person name="Pallen M.J."/>
        </authorList>
    </citation>
    <scope>NUCLEOTIDE SEQUENCE</scope>
    <source>
        <strain evidence="6">CHK179-7159</strain>
    </source>
</reference>
<evidence type="ECO:0000313" key="7">
    <source>
        <dbReference type="Proteomes" id="UP000886858"/>
    </source>
</evidence>
<dbReference type="GO" id="GO:0006680">
    <property type="term" value="P:glucosylceramide catabolic process"/>
    <property type="evidence" value="ECO:0007669"/>
    <property type="project" value="TreeGrafter"/>
</dbReference>
<evidence type="ECO:0000259" key="5">
    <source>
        <dbReference type="Pfam" id="PF02055"/>
    </source>
</evidence>
<dbReference type="GO" id="GO:0016020">
    <property type="term" value="C:membrane"/>
    <property type="evidence" value="ECO:0007669"/>
    <property type="project" value="GOC"/>
</dbReference>